<feature type="repeat" description="PPR" evidence="2">
    <location>
        <begin position="344"/>
        <end position="378"/>
    </location>
</feature>
<dbReference type="FunFam" id="1.25.40.10:FF:001552">
    <property type="entry name" value="Predicted protein"/>
    <property type="match status" value="1"/>
</dbReference>
<proteinExistence type="predicted"/>
<evidence type="ECO:0008006" key="6">
    <source>
        <dbReference type="Google" id="ProtNLM"/>
    </source>
</evidence>
<evidence type="ECO:0000313" key="5">
    <source>
        <dbReference type="Proteomes" id="UP001293593"/>
    </source>
</evidence>
<keyword evidence="5" id="KW-1185">Reference proteome</keyword>
<evidence type="ECO:0000313" key="4">
    <source>
        <dbReference type="EMBL" id="KAK4260189.1"/>
    </source>
</evidence>
<dbReference type="GO" id="GO:0009658">
    <property type="term" value="P:chloroplast organization"/>
    <property type="evidence" value="ECO:0007669"/>
    <property type="project" value="InterPro"/>
</dbReference>
<feature type="repeat" description="PPR" evidence="2">
    <location>
        <begin position="414"/>
        <end position="448"/>
    </location>
</feature>
<accession>A0AAE1J1T8</accession>
<name>A0AAE1J1T8_9FABA</name>
<evidence type="ECO:0000256" key="3">
    <source>
        <dbReference type="SAM" id="MobiDB-lite"/>
    </source>
</evidence>
<dbReference type="AlphaFoldDB" id="A0AAE1J1T8"/>
<dbReference type="GO" id="GO:0009507">
    <property type="term" value="C:chloroplast"/>
    <property type="evidence" value="ECO:0007669"/>
    <property type="project" value="TreeGrafter"/>
</dbReference>
<dbReference type="InterPro" id="IPR044645">
    <property type="entry name" value="DG1/EMB2279-like"/>
</dbReference>
<dbReference type="PANTHER" id="PTHR46935">
    <property type="entry name" value="OS01G0674700 PROTEIN"/>
    <property type="match status" value="1"/>
</dbReference>
<reference evidence="4" key="1">
    <citation type="submission" date="2023-10" db="EMBL/GenBank/DDBJ databases">
        <title>Chromosome-level genome of the transformable northern wattle, Acacia crassicarpa.</title>
        <authorList>
            <person name="Massaro I."/>
            <person name="Sinha N.R."/>
            <person name="Poethig S."/>
            <person name="Leichty A.R."/>
        </authorList>
    </citation>
    <scope>NUCLEOTIDE SEQUENCE</scope>
    <source>
        <strain evidence="4">Acra3RX</strain>
        <tissue evidence="4">Leaf</tissue>
    </source>
</reference>
<dbReference type="EMBL" id="JAWXYG010000010">
    <property type="protein sequence ID" value="KAK4260189.1"/>
    <property type="molecule type" value="Genomic_DNA"/>
</dbReference>
<dbReference type="Pfam" id="PF13812">
    <property type="entry name" value="PPR_3"/>
    <property type="match status" value="1"/>
</dbReference>
<dbReference type="InterPro" id="IPR002885">
    <property type="entry name" value="PPR_rpt"/>
</dbReference>
<dbReference type="PANTHER" id="PTHR46935:SF2">
    <property type="entry name" value="PENTACOTRIPEPTIDE-REPEAT REGION OF PRORP DOMAIN-CONTAINING PROTEIN"/>
    <property type="match status" value="1"/>
</dbReference>
<feature type="region of interest" description="Disordered" evidence="3">
    <location>
        <begin position="744"/>
        <end position="768"/>
    </location>
</feature>
<dbReference type="Proteomes" id="UP001293593">
    <property type="component" value="Unassembled WGS sequence"/>
</dbReference>
<feature type="repeat" description="PPR" evidence="2">
    <location>
        <begin position="519"/>
        <end position="549"/>
    </location>
</feature>
<dbReference type="NCBIfam" id="TIGR00756">
    <property type="entry name" value="PPR"/>
    <property type="match status" value="3"/>
</dbReference>
<evidence type="ECO:0000256" key="1">
    <source>
        <dbReference type="ARBA" id="ARBA00022737"/>
    </source>
</evidence>
<gene>
    <name evidence="4" type="ORF">QN277_003336</name>
</gene>
<dbReference type="Pfam" id="PF01535">
    <property type="entry name" value="PPR"/>
    <property type="match status" value="3"/>
</dbReference>
<keyword evidence="1" id="KW-0677">Repeat</keyword>
<dbReference type="InterPro" id="IPR011990">
    <property type="entry name" value="TPR-like_helical_dom_sf"/>
</dbReference>
<organism evidence="4 5">
    <name type="scientific">Acacia crassicarpa</name>
    <name type="common">northern wattle</name>
    <dbReference type="NCBI Taxonomy" id="499986"/>
    <lineage>
        <taxon>Eukaryota</taxon>
        <taxon>Viridiplantae</taxon>
        <taxon>Streptophyta</taxon>
        <taxon>Embryophyta</taxon>
        <taxon>Tracheophyta</taxon>
        <taxon>Spermatophyta</taxon>
        <taxon>Magnoliopsida</taxon>
        <taxon>eudicotyledons</taxon>
        <taxon>Gunneridae</taxon>
        <taxon>Pentapetalae</taxon>
        <taxon>rosids</taxon>
        <taxon>fabids</taxon>
        <taxon>Fabales</taxon>
        <taxon>Fabaceae</taxon>
        <taxon>Caesalpinioideae</taxon>
        <taxon>mimosoid clade</taxon>
        <taxon>Acacieae</taxon>
        <taxon>Acacia</taxon>
    </lineage>
</organism>
<comment type="caution">
    <text evidence="4">The sequence shown here is derived from an EMBL/GenBank/DDBJ whole genome shotgun (WGS) entry which is preliminary data.</text>
</comment>
<dbReference type="Gene3D" id="1.25.40.10">
    <property type="entry name" value="Tetratricopeptide repeat domain"/>
    <property type="match status" value="3"/>
</dbReference>
<evidence type="ECO:0000256" key="2">
    <source>
        <dbReference type="PROSITE-ProRule" id="PRU00708"/>
    </source>
</evidence>
<feature type="compositionally biased region" description="Basic and acidic residues" evidence="3">
    <location>
        <begin position="744"/>
        <end position="753"/>
    </location>
</feature>
<sequence>MEALQAVFHPPVVHYEPDAENIKRKLIKKGVYPTPKIIHTLRKKEIQKHNRKLKRLAEQDDHVPQLTRSQKQELWEENTFQTLKSEYKEFSKAIEAKAGEKADAMMVGRPWDGLKKVEFLELARSNKEYGGESLRKESLKELKEMFEARKLDELRWVLDDDIEVNEDWINGENESRAAGRKTRKRSEAEVIRFLVNRLSAKEITMKDWKFARIMKLSGLQFTEGQLLEILEKLGAKGSWKQALSVVDWVYNKSDNRNYKSRFVYTKLLAVLGRARRPKEALQIFNLMRGELHLYPDIAAYHSIAVTLGQAGLLKELLKVIECMRQKPNTRFMNRKDWDPILEPDVVIYNAILNACVPSKEWKGVSWVFKQLRKGGLKPNGATYGLAMEVMLESGKYDLVHELFRKMLKSGQATKSLTYKVLVKSFWKEGKVDEAVEAVRDMERRGIIGTASVYYELACCLCNFGRWQNAMLEVEKIKRLSHARPLEVTFTGLIMSSLDGGHIDDCICVFECMRKHCAPNIGTINVMLKVYGRNDMFSKAKELFEEVKRAKPDCYGSPGDGGERSILPDEYTYGAMSEASASALQWEYFEHVYREMTLSGYQLDQNKHASLLVEASRVGKGHLLEHAFDVILEAGEIPPPLFFMELVVQATACHNYERAVILVTTMAYAPFRVSEKQWTDLFKENQGRINLEKLEQLLDALGKCDVTYEATVSNLSRSLHFLCGIGTRSGASDTIDIGNENTYRDENERTDEGRNVNVPFNSETTMDESAESIRDIVSSHDDRVNSDDDIAIVSRPQNLGNAEGTSLFTDKQGFADDLKLDKYLETLYEKWDLSDGSTEEDGTAVERPSAYEILEEWNKRRNEDGSYFQSQPGST</sequence>
<protein>
    <recommendedName>
        <fullName evidence="6">Pentatricopeptide repeat-containing protein</fullName>
    </recommendedName>
</protein>
<dbReference type="PROSITE" id="PS51375">
    <property type="entry name" value="PPR"/>
    <property type="match status" value="3"/>
</dbReference>